<accession>A0ACC2NS73</accession>
<dbReference type="Proteomes" id="UP001239111">
    <property type="component" value="Chromosome 3"/>
</dbReference>
<protein>
    <submittedName>
        <fullName evidence="1">Uncharacterized protein</fullName>
    </submittedName>
</protein>
<organism evidence="1 2">
    <name type="scientific">Eretmocerus hayati</name>
    <dbReference type="NCBI Taxonomy" id="131215"/>
    <lineage>
        <taxon>Eukaryota</taxon>
        <taxon>Metazoa</taxon>
        <taxon>Ecdysozoa</taxon>
        <taxon>Arthropoda</taxon>
        <taxon>Hexapoda</taxon>
        <taxon>Insecta</taxon>
        <taxon>Pterygota</taxon>
        <taxon>Neoptera</taxon>
        <taxon>Endopterygota</taxon>
        <taxon>Hymenoptera</taxon>
        <taxon>Apocrita</taxon>
        <taxon>Proctotrupomorpha</taxon>
        <taxon>Chalcidoidea</taxon>
        <taxon>Aphelinidae</taxon>
        <taxon>Aphelininae</taxon>
        <taxon>Eretmocerus</taxon>
    </lineage>
</organism>
<evidence type="ECO:0000313" key="1">
    <source>
        <dbReference type="EMBL" id="KAJ8673144.1"/>
    </source>
</evidence>
<sequence>MDILQVIQLTLLALHLCGTETFAFPPDIFDDRHLYTFDECKTKLDFSRMGLTRVNRDLIADRTCLKNLSLEGNKIRKFEEGIFRNLTDLEYLDLSMNELSLKTLFSFGSVPSLKTLILNGNNRIGNSFTLDTKVYFPEVTLLSLQDMNTNSFAIKWSEHFPKIEELDVSFNRPTSMKEFLKNLPTTLRSLTMKNVGLEKLRIQNLKNLTSLNLDFNPFRSIKRSNCDETSVCLENLDGLESLILSHCDIELIEEHAFEHMTKLVYLDLRGNEIPRISSGTFGRSPSLSFLDINYNPLVDVSFISELQNLTTLSMDYMKDKHAIESLFSLSSVPKKIQVLTLWGNRMSFIPSEFLDNLQNIREIDLSYNQLSVLHPGSWQRNLKVINLHDNYVSKIEDLHLSEATSLQSLNLRGNKLASIDPEVRKTLPKNVDLKL</sequence>
<evidence type="ECO:0000313" key="2">
    <source>
        <dbReference type="Proteomes" id="UP001239111"/>
    </source>
</evidence>
<name>A0ACC2NS73_9HYME</name>
<reference evidence="1" key="1">
    <citation type="submission" date="2023-04" db="EMBL/GenBank/DDBJ databases">
        <title>A chromosome-level genome assembly of the parasitoid wasp Eretmocerus hayati.</title>
        <authorList>
            <person name="Zhong Y."/>
            <person name="Liu S."/>
            <person name="Liu Y."/>
        </authorList>
    </citation>
    <scope>NUCLEOTIDE SEQUENCE</scope>
    <source>
        <strain evidence="1">ZJU_SS_LIU_2023</strain>
    </source>
</reference>
<comment type="caution">
    <text evidence="1">The sequence shown here is derived from an EMBL/GenBank/DDBJ whole genome shotgun (WGS) entry which is preliminary data.</text>
</comment>
<keyword evidence="2" id="KW-1185">Reference proteome</keyword>
<dbReference type="EMBL" id="CM056743">
    <property type="protein sequence ID" value="KAJ8673144.1"/>
    <property type="molecule type" value="Genomic_DNA"/>
</dbReference>
<gene>
    <name evidence="1" type="ORF">QAD02_004406</name>
</gene>
<proteinExistence type="predicted"/>